<keyword evidence="4" id="KW-1185">Reference proteome</keyword>
<organism evidence="3 4">
    <name type="scientific">Leptolyngbya subtilissima DQ-A4</name>
    <dbReference type="NCBI Taxonomy" id="2933933"/>
    <lineage>
        <taxon>Bacteria</taxon>
        <taxon>Bacillati</taxon>
        <taxon>Cyanobacteriota</taxon>
        <taxon>Cyanophyceae</taxon>
        <taxon>Leptolyngbyales</taxon>
        <taxon>Leptolyngbyaceae</taxon>
        <taxon>Leptolyngbya group</taxon>
        <taxon>Leptolyngbya</taxon>
    </lineage>
</organism>
<accession>A0ABV0K424</accession>
<feature type="transmembrane region" description="Helical" evidence="2">
    <location>
        <begin position="365"/>
        <end position="386"/>
    </location>
</feature>
<feature type="transmembrane region" description="Helical" evidence="2">
    <location>
        <begin position="339"/>
        <end position="359"/>
    </location>
</feature>
<evidence type="ECO:0000256" key="1">
    <source>
        <dbReference type="SAM" id="MobiDB-lite"/>
    </source>
</evidence>
<evidence type="ECO:0000313" key="3">
    <source>
        <dbReference type="EMBL" id="MEP0947533.1"/>
    </source>
</evidence>
<keyword evidence="2" id="KW-0472">Membrane</keyword>
<proteinExistence type="predicted"/>
<dbReference type="RefSeq" id="WP_190702621.1">
    <property type="nucleotide sequence ID" value="NZ_JAMPKX010000004.1"/>
</dbReference>
<reference evidence="3 4" key="1">
    <citation type="submission" date="2022-04" db="EMBL/GenBank/DDBJ databases">
        <title>Positive selection, recombination, and allopatry shape intraspecific diversity of widespread and dominant cyanobacteria.</title>
        <authorList>
            <person name="Wei J."/>
            <person name="Shu W."/>
            <person name="Hu C."/>
        </authorList>
    </citation>
    <scope>NUCLEOTIDE SEQUENCE [LARGE SCALE GENOMIC DNA]</scope>
    <source>
        <strain evidence="3 4">DQ-A4</strain>
    </source>
</reference>
<protein>
    <recommendedName>
        <fullName evidence="5">Peptidase M50</fullName>
    </recommendedName>
</protein>
<dbReference type="EMBL" id="JAMPKX010000004">
    <property type="protein sequence ID" value="MEP0947533.1"/>
    <property type="molecule type" value="Genomic_DNA"/>
</dbReference>
<feature type="compositionally biased region" description="Polar residues" evidence="1">
    <location>
        <begin position="197"/>
        <end position="213"/>
    </location>
</feature>
<sequence length="496" mass="54936">MTTPSLLEQAKDGDAAAIAALLTHALKPRGITVRGDRHSYCLQLWFSGSPTPPQSTTVAYVRRTMAKLQPSVIGIVQLHGTQTGEAQPVWTEEIALLSLFSKAPLSDESQACETLTSTTDGGRAATPAPPAPVAVVRAYEELGLSLGAPLPQIEAVYFKRRAELLRRGDRAALEPLKWAFTTLKNHLEQSAVLPGQASDNHPSQDSATTSATAKSGMKLVSRSQPWPAQIHLDHLARADDTDILSFQNRYSNGLIFPGLMLLGMLMNAMPIVNALLFGIKIWLHEFGHATVAWLSGRQALPLPIGWTSYNPQRSLLVYLAILVLLGLLFWAGRREGQRWPIVLAATLAVIQFYMTWLLPADRFEMLMAFGGVGGEIYLSALLMVGFYFPLPNYFRWDFYRFPVVLGAAFCFWGQVWLWQQVPKGKASIPFGSLWGEAEHGDMNQLIDIHGWMPGDIISTYGTLTHLCLLGIIGVYGYKLFRQHREIFIALGRQWLP</sequence>
<feature type="transmembrane region" description="Helical" evidence="2">
    <location>
        <begin position="254"/>
        <end position="279"/>
    </location>
</feature>
<evidence type="ECO:0000313" key="4">
    <source>
        <dbReference type="Proteomes" id="UP001482513"/>
    </source>
</evidence>
<keyword evidence="2" id="KW-1133">Transmembrane helix</keyword>
<comment type="caution">
    <text evidence="3">The sequence shown here is derived from an EMBL/GenBank/DDBJ whole genome shotgun (WGS) entry which is preliminary data.</text>
</comment>
<feature type="transmembrane region" description="Helical" evidence="2">
    <location>
        <begin position="398"/>
        <end position="417"/>
    </location>
</feature>
<evidence type="ECO:0008006" key="5">
    <source>
        <dbReference type="Google" id="ProtNLM"/>
    </source>
</evidence>
<feature type="transmembrane region" description="Helical" evidence="2">
    <location>
        <begin position="315"/>
        <end position="332"/>
    </location>
</feature>
<name>A0ABV0K424_9CYAN</name>
<evidence type="ECO:0000256" key="2">
    <source>
        <dbReference type="SAM" id="Phobius"/>
    </source>
</evidence>
<feature type="region of interest" description="Disordered" evidence="1">
    <location>
        <begin position="194"/>
        <end position="214"/>
    </location>
</feature>
<keyword evidence="2" id="KW-0812">Transmembrane</keyword>
<feature type="transmembrane region" description="Helical" evidence="2">
    <location>
        <begin position="457"/>
        <end position="477"/>
    </location>
</feature>
<gene>
    <name evidence="3" type="ORF">NC992_11675</name>
</gene>
<dbReference type="Proteomes" id="UP001482513">
    <property type="component" value="Unassembled WGS sequence"/>
</dbReference>